<proteinExistence type="predicted"/>
<dbReference type="EMBL" id="JARKIE010000154">
    <property type="protein sequence ID" value="KAJ7674407.1"/>
    <property type="molecule type" value="Genomic_DNA"/>
</dbReference>
<accession>A0AAD7D1R6</accession>
<organism evidence="1 2">
    <name type="scientific">Mycena rosella</name>
    <name type="common">Pink bonnet</name>
    <name type="synonym">Agaricus rosellus</name>
    <dbReference type="NCBI Taxonomy" id="1033263"/>
    <lineage>
        <taxon>Eukaryota</taxon>
        <taxon>Fungi</taxon>
        <taxon>Dikarya</taxon>
        <taxon>Basidiomycota</taxon>
        <taxon>Agaricomycotina</taxon>
        <taxon>Agaricomycetes</taxon>
        <taxon>Agaricomycetidae</taxon>
        <taxon>Agaricales</taxon>
        <taxon>Marasmiineae</taxon>
        <taxon>Mycenaceae</taxon>
        <taxon>Mycena</taxon>
    </lineage>
</organism>
<name>A0AAD7D1R6_MYCRO</name>
<sequence>MQLLRGSTSSCKLLPGSYSPLPAATPLLRATTLFLPGSTMVLRGPTAAVRAPTSFYAVTLTLLRAPTRLLQECYAVTLGCSVDRDLRYDATSATGSY</sequence>
<dbReference type="AlphaFoldDB" id="A0AAD7D1R6"/>
<dbReference type="Proteomes" id="UP001221757">
    <property type="component" value="Unassembled WGS sequence"/>
</dbReference>
<comment type="caution">
    <text evidence="1">The sequence shown here is derived from an EMBL/GenBank/DDBJ whole genome shotgun (WGS) entry which is preliminary data.</text>
</comment>
<protein>
    <submittedName>
        <fullName evidence="1">Uncharacterized protein</fullName>
    </submittedName>
</protein>
<gene>
    <name evidence="1" type="ORF">B0H17DRAFT_1081918</name>
</gene>
<evidence type="ECO:0000313" key="2">
    <source>
        <dbReference type="Proteomes" id="UP001221757"/>
    </source>
</evidence>
<keyword evidence="2" id="KW-1185">Reference proteome</keyword>
<reference evidence="1" key="1">
    <citation type="submission" date="2023-03" db="EMBL/GenBank/DDBJ databases">
        <title>Massive genome expansion in bonnet fungi (Mycena s.s.) driven by repeated elements and novel gene families across ecological guilds.</title>
        <authorList>
            <consortium name="Lawrence Berkeley National Laboratory"/>
            <person name="Harder C.B."/>
            <person name="Miyauchi S."/>
            <person name="Viragh M."/>
            <person name="Kuo A."/>
            <person name="Thoen E."/>
            <person name="Andreopoulos B."/>
            <person name="Lu D."/>
            <person name="Skrede I."/>
            <person name="Drula E."/>
            <person name="Henrissat B."/>
            <person name="Morin E."/>
            <person name="Kohler A."/>
            <person name="Barry K."/>
            <person name="LaButti K."/>
            <person name="Morin E."/>
            <person name="Salamov A."/>
            <person name="Lipzen A."/>
            <person name="Mereny Z."/>
            <person name="Hegedus B."/>
            <person name="Baldrian P."/>
            <person name="Stursova M."/>
            <person name="Weitz H."/>
            <person name="Taylor A."/>
            <person name="Grigoriev I.V."/>
            <person name="Nagy L.G."/>
            <person name="Martin F."/>
            <person name="Kauserud H."/>
        </authorList>
    </citation>
    <scope>NUCLEOTIDE SEQUENCE</scope>
    <source>
        <strain evidence="1">CBHHK067</strain>
    </source>
</reference>
<evidence type="ECO:0000313" key="1">
    <source>
        <dbReference type="EMBL" id="KAJ7674407.1"/>
    </source>
</evidence>